<dbReference type="Gene3D" id="3.40.50.720">
    <property type="entry name" value="NAD(P)-binding Rossmann-like Domain"/>
    <property type="match status" value="1"/>
</dbReference>
<dbReference type="RefSeq" id="WP_011277102.1">
    <property type="nucleotide sequence ID" value="NZ_BHWZ01000001.1"/>
</dbReference>
<dbReference type="InterPro" id="IPR002701">
    <property type="entry name" value="CM_II_prokaryot"/>
</dbReference>
<dbReference type="OMA" id="MAYIQVA"/>
<dbReference type="STRING" id="1435377.SUSAZ_00920"/>
<dbReference type="GO" id="GO:0070403">
    <property type="term" value="F:NAD+ binding"/>
    <property type="evidence" value="ECO:0007669"/>
    <property type="project" value="TreeGrafter"/>
</dbReference>
<dbReference type="InterPro" id="IPR003099">
    <property type="entry name" value="Prephen_DH"/>
</dbReference>
<name>A0A0U3GKY7_9CREN</name>
<dbReference type="SUPFAM" id="SSF48600">
    <property type="entry name" value="Chorismate mutase II"/>
    <property type="match status" value="1"/>
</dbReference>
<reference evidence="6 7" key="1">
    <citation type="submission" date="2015-12" db="EMBL/GenBank/DDBJ databases">
        <title>A stable core within a dynamic pangenome in Sulfolobus acidocaldarius.</title>
        <authorList>
            <person name="Anderson R."/>
            <person name="Kouris A."/>
            <person name="Seward C."/>
            <person name="Campbell K."/>
            <person name="Whitaker R."/>
        </authorList>
    </citation>
    <scope>NUCLEOTIDE SEQUENCE [LARGE SCALE GENOMIC DNA]</scope>
    <source>
        <strain evidence="4 7">GG12-C01-09</strain>
        <strain evidence="5 6">NG05B_CO5_07</strain>
    </source>
</reference>
<dbReference type="SUPFAM" id="SSF51735">
    <property type="entry name" value="NAD(P)-binding Rossmann-fold domains"/>
    <property type="match status" value="1"/>
</dbReference>
<dbReference type="SMART" id="SM00830">
    <property type="entry name" value="CM_2"/>
    <property type="match status" value="1"/>
</dbReference>
<dbReference type="InterPro" id="IPR008927">
    <property type="entry name" value="6-PGluconate_DH-like_C_sf"/>
</dbReference>
<dbReference type="InterPro" id="IPR028939">
    <property type="entry name" value="P5C_Rdtase_cat_N"/>
</dbReference>
<dbReference type="Proteomes" id="UP000060043">
    <property type="component" value="Chromosome"/>
</dbReference>
<dbReference type="NCBIfam" id="TIGR01791">
    <property type="entry name" value="CM_archaeal"/>
    <property type="match status" value="1"/>
</dbReference>
<dbReference type="GO" id="GO:0004106">
    <property type="term" value="F:chorismate mutase activity"/>
    <property type="evidence" value="ECO:0007669"/>
    <property type="project" value="InterPro"/>
</dbReference>
<organism evidence="4 7">
    <name type="scientific">Sulfolobus acidocaldarius</name>
    <dbReference type="NCBI Taxonomy" id="2285"/>
    <lineage>
        <taxon>Archaea</taxon>
        <taxon>Thermoproteota</taxon>
        <taxon>Thermoprotei</taxon>
        <taxon>Sulfolobales</taxon>
        <taxon>Sulfolobaceae</taxon>
        <taxon>Sulfolobus</taxon>
    </lineage>
</organism>
<gene>
    <name evidence="4" type="ORF">ATY89_05375</name>
    <name evidence="5" type="ORF">ATZ20_08395</name>
</gene>
<evidence type="ECO:0000313" key="5">
    <source>
        <dbReference type="EMBL" id="ALU32162.1"/>
    </source>
</evidence>
<evidence type="ECO:0000259" key="2">
    <source>
        <dbReference type="PROSITE" id="PS51168"/>
    </source>
</evidence>
<dbReference type="InterPro" id="IPR046825">
    <property type="entry name" value="PDH_C"/>
</dbReference>
<dbReference type="EMBL" id="CP013695">
    <property type="protein sequence ID" value="ALU32162.1"/>
    <property type="molecule type" value="Genomic_DNA"/>
</dbReference>
<dbReference type="InterPro" id="IPR010950">
    <property type="entry name" value="Chorismate_mutase_arc"/>
</dbReference>
<dbReference type="GO" id="GO:0006571">
    <property type="term" value="P:tyrosine biosynthetic process"/>
    <property type="evidence" value="ECO:0007669"/>
    <property type="project" value="InterPro"/>
</dbReference>
<dbReference type="Proteomes" id="UP000065473">
    <property type="component" value="Chromosome"/>
</dbReference>
<dbReference type="PROSITE" id="PS50077">
    <property type="entry name" value="HEAT_REPEAT"/>
    <property type="match status" value="1"/>
</dbReference>
<keyword evidence="1" id="KW-0560">Oxidoreductase</keyword>
<dbReference type="GeneID" id="14550710"/>
<dbReference type="Pfam" id="PF20463">
    <property type="entry name" value="PDH_C"/>
    <property type="match status" value="1"/>
</dbReference>
<dbReference type="InterPro" id="IPR050812">
    <property type="entry name" value="Preph/Arog_dehydrog"/>
</dbReference>
<dbReference type="GO" id="GO:0046417">
    <property type="term" value="P:chorismate metabolic process"/>
    <property type="evidence" value="ECO:0007669"/>
    <property type="project" value="InterPro"/>
</dbReference>
<evidence type="ECO:0000259" key="3">
    <source>
        <dbReference type="PROSITE" id="PS51176"/>
    </source>
</evidence>
<dbReference type="PaxDb" id="1435377-SUSAZ_00920"/>
<dbReference type="GO" id="GO:0008977">
    <property type="term" value="F:prephenate dehydrogenase (NAD+) activity"/>
    <property type="evidence" value="ECO:0007669"/>
    <property type="project" value="InterPro"/>
</dbReference>
<dbReference type="EMBL" id="CP013694">
    <property type="protein sequence ID" value="ALU29433.1"/>
    <property type="molecule type" value="Genomic_DNA"/>
</dbReference>
<dbReference type="InterPro" id="IPR036263">
    <property type="entry name" value="Chorismate_II_sf"/>
</dbReference>
<evidence type="ECO:0000313" key="7">
    <source>
        <dbReference type="Proteomes" id="UP000065473"/>
    </source>
</evidence>
<dbReference type="InterPro" id="IPR036291">
    <property type="entry name" value="NAD(P)-bd_dom_sf"/>
</dbReference>
<dbReference type="Pfam" id="PF03807">
    <property type="entry name" value="F420_oxidored"/>
    <property type="match status" value="1"/>
</dbReference>
<dbReference type="PANTHER" id="PTHR21363:SF0">
    <property type="entry name" value="PREPHENATE DEHYDROGENASE [NADP(+)]"/>
    <property type="match status" value="1"/>
</dbReference>
<dbReference type="InterPro" id="IPR036979">
    <property type="entry name" value="CM_dom_sf"/>
</dbReference>
<evidence type="ECO:0000313" key="4">
    <source>
        <dbReference type="EMBL" id="ALU29433.1"/>
    </source>
</evidence>
<feature type="domain" description="Chorismate mutase" evidence="2">
    <location>
        <begin position="1"/>
        <end position="89"/>
    </location>
</feature>
<protein>
    <submittedName>
        <fullName evidence="4">Chorismate mutase</fullName>
    </submittedName>
</protein>
<accession>A0A0U3GKY7</accession>
<dbReference type="Gene3D" id="1.20.59.10">
    <property type="entry name" value="Chorismate mutase"/>
    <property type="match status" value="1"/>
</dbReference>
<dbReference type="InterPro" id="IPR021133">
    <property type="entry name" value="HEAT_type_2"/>
</dbReference>
<dbReference type="PROSITE" id="PS51176">
    <property type="entry name" value="PDH_ADH"/>
    <property type="match status" value="1"/>
</dbReference>
<dbReference type="GO" id="GO:0004665">
    <property type="term" value="F:prephenate dehydrogenase (NADP+) activity"/>
    <property type="evidence" value="ECO:0007669"/>
    <property type="project" value="InterPro"/>
</dbReference>
<dbReference type="AlphaFoldDB" id="A0A0U3GKY7"/>
<dbReference type="PANTHER" id="PTHR21363">
    <property type="entry name" value="PREPHENATE DEHYDROGENASE"/>
    <property type="match status" value="1"/>
</dbReference>
<evidence type="ECO:0000313" key="6">
    <source>
        <dbReference type="Proteomes" id="UP000060043"/>
    </source>
</evidence>
<dbReference type="SUPFAM" id="SSF48179">
    <property type="entry name" value="6-phosphogluconate dehydrogenase C-terminal domain-like"/>
    <property type="match status" value="1"/>
</dbReference>
<evidence type="ECO:0000256" key="1">
    <source>
        <dbReference type="ARBA" id="ARBA00023002"/>
    </source>
</evidence>
<sequence length="341" mass="39236">MNELEELRKEIEEIDSQILNLIAKRLQVSSMIGEIKGKMGFNVTDEKREEYVKEYWTEKGRRLGIPESLVSSVLTNLISYSKMFQVKDSKKRRVTIIGYGGMARSLSSLFHLSGHNVVITGRDKRKAERLANEFKFVYMEEKSALDWSEYVILSISPSGLDYAESVLKYAKEKVVMDIFSTKSNTFRKLQTLSEQFSFEYISTHPLFGPILYPVGERIAVIPSQKSTRTQEVIEFWRKCGLVPVLTTPEEHDKVMAIVQVLAHFYMLGLLRSSNTLKKELEVGNKIDELQTTNFREISKILDRINSLLPVILEIQKDNPYAHKVRDLGMRELQDVLKSLGE</sequence>
<dbReference type="OrthoDB" id="34329at2157"/>
<dbReference type="PROSITE" id="PS51168">
    <property type="entry name" value="CHORISMATE_MUT_2"/>
    <property type="match status" value="1"/>
</dbReference>
<feature type="domain" description="Prephenate/arogenate dehydrogenase" evidence="3">
    <location>
        <begin position="92"/>
        <end position="341"/>
    </location>
</feature>
<dbReference type="Pfam" id="PF01817">
    <property type="entry name" value="CM_2"/>
    <property type="match status" value="1"/>
</dbReference>
<proteinExistence type="predicted"/>